<dbReference type="InterPro" id="IPR017896">
    <property type="entry name" value="4Fe4S_Fe-S-bd"/>
</dbReference>
<keyword evidence="5" id="KW-0560">Oxidoreductase</keyword>
<dbReference type="InterPro" id="IPR036291">
    <property type="entry name" value="NAD(P)-bd_dom_sf"/>
</dbReference>
<dbReference type="STRING" id="555512.SAMN04487993_100122"/>
<dbReference type="Pfam" id="PF00107">
    <property type="entry name" value="ADH_zinc_N"/>
    <property type="match status" value="1"/>
</dbReference>
<sequence>MDTRVCRLLKQEDIRIETLAVAEPGPGEVLLAVAAGGICGSDLHYYQHGGFGPIVVKEPIILGHEASGRVLAVGAGVSHVAPGDPVAINPSRPCGTCEYCEKGLPTHCLNMRFSGSAMRFPHEQGLFRDRIVVDAAQAVKVSREVSLAEAACSEPLAVCTHAHAMSGGTEGKRVLVTGSGPIGVLCAAIAAANGAAEVVVTDLQDFPLSKAAEMGATEVINTGSQADRFARFTEGKGYFDVAFDCSAASPAIASAIAALRPQGTLVQVGTGGSATIPLSMLVGKELSWQGTQRFLREDFEAAAEAISTRRVDVRPMITGAYPLEEADAAFKVAGDRSRAVKVHLTFAD</sequence>
<comment type="similarity">
    <text evidence="2 6">Belongs to the zinc-containing alcohol dehydrogenase family.</text>
</comment>
<evidence type="ECO:0000259" key="7">
    <source>
        <dbReference type="PROSITE" id="PS51379"/>
    </source>
</evidence>
<dbReference type="InterPro" id="IPR011032">
    <property type="entry name" value="GroES-like_sf"/>
</dbReference>
<accession>A0A1G8HSP0</accession>
<evidence type="ECO:0000313" key="9">
    <source>
        <dbReference type="Proteomes" id="UP000199093"/>
    </source>
</evidence>
<keyword evidence="3 6" id="KW-0479">Metal-binding</keyword>
<dbReference type="InterPro" id="IPR013154">
    <property type="entry name" value="ADH-like_N"/>
</dbReference>
<dbReference type="AlphaFoldDB" id="A0A1G8HSP0"/>
<evidence type="ECO:0000313" key="8">
    <source>
        <dbReference type="EMBL" id="SDI09687.1"/>
    </source>
</evidence>
<comment type="cofactor">
    <cofactor evidence="1 6">
        <name>Zn(2+)</name>
        <dbReference type="ChEBI" id="CHEBI:29105"/>
    </cofactor>
</comment>
<feature type="domain" description="4Fe-4S ferredoxin-type" evidence="7">
    <location>
        <begin position="84"/>
        <end position="114"/>
    </location>
</feature>
<name>A0A1G8HSP0_9RHOB</name>
<dbReference type="InterPro" id="IPR020843">
    <property type="entry name" value="ER"/>
</dbReference>
<dbReference type="InterPro" id="IPR002328">
    <property type="entry name" value="ADH_Zn_CS"/>
</dbReference>
<evidence type="ECO:0000256" key="3">
    <source>
        <dbReference type="ARBA" id="ARBA00022723"/>
    </source>
</evidence>
<dbReference type="PROSITE" id="PS00059">
    <property type="entry name" value="ADH_ZINC"/>
    <property type="match status" value="1"/>
</dbReference>
<dbReference type="GO" id="GO:0008270">
    <property type="term" value="F:zinc ion binding"/>
    <property type="evidence" value="ECO:0007669"/>
    <property type="project" value="InterPro"/>
</dbReference>
<dbReference type="OrthoDB" id="5295340at2"/>
<dbReference type="Proteomes" id="UP000199093">
    <property type="component" value="Unassembled WGS sequence"/>
</dbReference>
<dbReference type="SUPFAM" id="SSF51735">
    <property type="entry name" value="NAD(P)-binding Rossmann-fold domains"/>
    <property type="match status" value="1"/>
</dbReference>
<dbReference type="PANTHER" id="PTHR43161:SF9">
    <property type="entry name" value="SORBITOL DEHYDROGENASE"/>
    <property type="match status" value="1"/>
</dbReference>
<dbReference type="Pfam" id="PF08240">
    <property type="entry name" value="ADH_N"/>
    <property type="match status" value="1"/>
</dbReference>
<dbReference type="Gene3D" id="3.40.50.720">
    <property type="entry name" value="NAD(P)-binding Rossmann-like Domain"/>
    <property type="match status" value="1"/>
</dbReference>
<dbReference type="GO" id="GO:0016616">
    <property type="term" value="F:oxidoreductase activity, acting on the CH-OH group of donors, NAD or NADP as acceptor"/>
    <property type="evidence" value="ECO:0007669"/>
    <property type="project" value="UniProtKB-ARBA"/>
</dbReference>
<evidence type="ECO:0000256" key="2">
    <source>
        <dbReference type="ARBA" id="ARBA00008072"/>
    </source>
</evidence>
<reference evidence="9" key="1">
    <citation type="submission" date="2016-10" db="EMBL/GenBank/DDBJ databases">
        <authorList>
            <person name="Varghese N."/>
            <person name="Submissions S."/>
        </authorList>
    </citation>
    <scope>NUCLEOTIDE SEQUENCE [LARGE SCALE GENOMIC DNA]</scope>
    <source>
        <strain evidence="9">DSM 26424</strain>
    </source>
</reference>
<dbReference type="PROSITE" id="PS51379">
    <property type="entry name" value="4FE4S_FER_2"/>
    <property type="match status" value="1"/>
</dbReference>
<dbReference type="PANTHER" id="PTHR43161">
    <property type="entry name" value="SORBITOL DEHYDROGENASE"/>
    <property type="match status" value="1"/>
</dbReference>
<dbReference type="InterPro" id="IPR013149">
    <property type="entry name" value="ADH-like_C"/>
</dbReference>
<dbReference type="EMBL" id="FNEJ01000001">
    <property type="protein sequence ID" value="SDI09687.1"/>
    <property type="molecule type" value="Genomic_DNA"/>
</dbReference>
<keyword evidence="9" id="KW-1185">Reference proteome</keyword>
<dbReference type="RefSeq" id="WP_089841798.1">
    <property type="nucleotide sequence ID" value="NZ_FNEJ01000001.1"/>
</dbReference>
<evidence type="ECO:0000256" key="4">
    <source>
        <dbReference type="ARBA" id="ARBA00022833"/>
    </source>
</evidence>
<keyword evidence="4 6" id="KW-0862">Zinc</keyword>
<proteinExistence type="inferred from homology"/>
<dbReference type="SUPFAM" id="SSF50129">
    <property type="entry name" value="GroES-like"/>
    <property type="match status" value="1"/>
</dbReference>
<protein>
    <submittedName>
        <fullName evidence="8">L-idonate 5-dehydrogenase</fullName>
    </submittedName>
</protein>
<organism evidence="8 9">
    <name type="scientific">Salipiger marinus</name>
    <dbReference type="NCBI Taxonomy" id="555512"/>
    <lineage>
        <taxon>Bacteria</taxon>
        <taxon>Pseudomonadati</taxon>
        <taxon>Pseudomonadota</taxon>
        <taxon>Alphaproteobacteria</taxon>
        <taxon>Rhodobacterales</taxon>
        <taxon>Roseobacteraceae</taxon>
        <taxon>Salipiger</taxon>
    </lineage>
</organism>
<dbReference type="CDD" id="cd08232">
    <property type="entry name" value="idonate-5-DH"/>
    <property type="match status" value="1"/>
</dbReference>
<dbReference type="Gene3D" id="3.90.180.10">
    <property type="entry name" value="Medium-chain alcohol dehydrogenases, catalytic domain"/>
    <property type="match status" value="1"/>
</dbReference>
<dbReference type="SMART" id="SM00829">
    <property type="entry name" value="PKS_ER"/>
    <property type="match status" value="1"/>
</dbReference>
<evidence type="ECO:0000256" key="6">
    <source>
        <dbReference type="RuleBase" id="RU361277"/>
    </source>
</evidence>
<evidence type="ECO:0000256" key="1">
    <source>
        <dbReference type="ARBA" id="ARBA00001947"/>
    </source>
</evidence>
<gene>
    <name evidence="8" type="ORF">SAMN04487993_100122</name>
</gene>
<evidence type="ECO:0000256" key="5">
    <source>
        <dbReference type="ARBA" id="ARBA00023002"/>
    </source>
</evidence>